<evidence type="ECO:0000256" key="2">
    <source>
        <dbReference type="ARBA" id="ARBA00022525"/>
    </source>
</evidence>
<accession>A0A6C7ED22</accession>
<dbReference type="PANTHER" id="PTHR40088">
    <property type="entry name" value="PECTATE LYASE (EUROFUNG)"/>
    <property type="match status" value="1"/>
</dbReference>
<dbReference type="InterPro" id="IPR012334">
    <property type="entry name" value="Pectin_lyas_fold"/>
</dbReference>
<dbReference type="SUPFAM" id="SSF51126">
    <property type="entry name" value="Pectin lyase-like"/>
    <property type="match status" value="1"/>
</dbReference>
<dbReference type="InterPro" id="IPR011050">
    <property type="entry name" value="Pectin_lyase_fold/virulence"/>
</dbReference>
<feature type="transmembrane region" description="Helical" evidence="5">
    <location>
        <begin position="25"/>
        <end position="46"/>
    </location>
</feature>
<dbReference type="GO" id="GO:0016837">
    <property type="term" value="F:carbon-oxygen lyase activity, acting on polysaccharides"/>
    <property type="evidence" value="ECO:0007669"/>
    <property type="project" value="TreeGrafter"/>
</dbReference>
<feature type="domain" description="Right handed beta helix" evidence="7">
    <location>
        <begin position="246"/>
        <end position="401"/>
    </location>
</feature>
<dbReference type="InterPro" id="IPR039448">
    <property type="entry name" value="Beta_helix"/>
</dbReference>
<keyword evidence="9" id="KW-1185">Reference proteome</keyword>
<evidence type="ECO:0000259" key="6">
    <source>
        <dbReference type="Pfam" id="PF07602"/>
    </source>
</evidence>
<comment type="subcellular location">
    <subcellularLocation>
        <location evidence="1">Secreted</location>
    </subcellularLocation>
</comment>
<dbReference type="PANTHER" id="PTHR40088:SF2">
    <property type="entry name" value="SECRETED SUGAR HYDROLASE"/>
    <property type="match status" value="1"/>
</dbReference>
<evidence type="ECO:0000256" key="4">
    <source>
        <dbReference type="SAM" id="MobiDB-lite"/>
    </source>
</evidence>
<feature type="domain" description="DUF1565" evidence="6">
    <location>
        <begin position="60"/>
        <end position="99"/>
    </location>
</feature>
<evidence type="ECO:0000256" key="3">
    <source>
        <dbReference type="ARBA" id="ARBA00022729"/>
    </source>
</evidence>
<name>A0A6C7ED22_ILUCY</name>
<evidence type="ECO:0008006" key="10">
    <source>
        <dbReference type="Google" id="ProtNLM"/>
    </source>
</evidence>
<dbReference type="SMART" id="SM00710">
    <property type="entry name" value="PbH1"/>
    <property type="match status" value="6"/>
</dbReference>
<dbReference type="EMBL" id="AP012057">
    <property type="protein sequence ID" value="BAN02518.1"/>
    <property type="molecule type" value="Genomic_DNA"/>
</dbReference>
<evidence type="ECO:0000256" key="1">
    <source>
        <dbReference type="ARBA" id="ARBA00004613"/>
    </source>
</evidence>
<dbReference type="RefSeq" id="WP_015441765.1">
    <property type="nucleotide sequence ID" value="NC_020520.1"/>
</dbReference>
<sequence length="701" mass="72712">MNVSPSAIRQLQTATPSRPASRLRLAGAAAAIGVACGSIGVAFVAAEAGAADIVHVSTFGDDSASGSADSPVRTIEQGVRLAESGDTVQIAGGTYHESVQVYAKEVHLVAAPGADVVLDGARVVDGWSASPGGWSAPWSTDFERVGAPYTTSDVPEAGWPEQFFLDGAPLAEETSLAELDPGEFFYDKSLGSVVIAENPNGRLVEGSDLSWGLYLNKADGSTVDGLTVRRYATQNRHMAAVRAYADDLSITDTTVELNARIGLSAMGDRIELVDVRALDNGHLGVHGHRSTDLTMTDLQVIGNNREHFDAKHSAGGIKVTETARLVVESTVSSDNNGPGIWTDLAVTDSRVVSSTAERNSRSGIEIELSQDIVVFDNTLVDNGEAGIWVLESSGVDVWHNTALHNVRDIWVLDGDRADLTGVVVKNNVLGGGADGAQALFNADDWTERRSAADMDVQIASNRYWLHPDSPTKLMSRWANWPQPLSLSAAIDDHRAATGQGDGSDLVVSSSNPFARSSSDIRQADDAPAASPLPAAVADTVGVTGAHPAGALSTLDHTATPRSNPDTTRNDDQSTVGDEPDSAGDGRTTSGTTPSTDDPASTPRTVPAPGSTPEGAENAEIARSSQTDIATPSTLPAAPVLDTVAPGQPTVVGSADDAATAEAAGLRSADDAVAVDDARLARSGGWGAIHDHVLDALADLAA</sequence>
<reference evidence="8 9" key="1">
    <citation type="journal article" date="2013" name="Int. J. Syst. Evol. Microbiol.">
        <title>Ilumatobacter nonamiense sp. nov. and Ilumatobacter coccineum sp. nov., isolated from seashore sand.</title>
        <authorList>
            <person name="Matsumoto A."/>
            <person name="Kasai H."/>
            <person name="Matsuo Y."/>
            <person name="Shizuri Y."/>
            <person name="Ichikawa N."/>
            <person name="Fujita N."/>
            <person name="Omura S."/>
            <person name="Takahashi Y."/>
        </authorList>
    </citation>
    <scope>NUCLEOTIDE SEQUENCE [LARGE SCALE GENOMIC DNA]</scope>
    <source>
        <strain evidence="9">NBRC 103263 / KCTC 29153 / YM16-304</strain>
    </source>
</reference>
<dbReference type="Pfam" id="PF13229">
    <property type="entry name" value="Beta_helix"/>
    <property type="match status" value="1"/>
</dbReference>
<dbReference type="Proteomes" id="UP000011863">
    <property type="component" value="Chromosome"/>
</dbReference>
<keyword evidence="2" id="KW-0964">Secreted</keyword>
<gene>
    <name evidence="8" type="ORF">YM304_22040</name>
</gene>
<keyword evidence="3" id="KW-0732">Signal</keyword>
<dbReference type="InterPro" id="IPR011459">
    <property type="entry name" value="DUF1565"/>
</dbReference>
<feature type="compositionally biased region" description="Polar residues" evidence="4">
    <location>
        <begin position="554"/>
        <end position="566"/>
    </location>
</feature>
<evidence type="ECO:0000313" key="9">
    <source>
        <dbReference type="Proteomes" id="UP000011863"/>
    </source>
</evidence>
<dbReference type="KEGG" id="aym:YM304_22040"/>
<dbReference type="Pfam" id="PF07602">
    <property type="entry name" value="DUF1565"/>
    <property type="match status" value="1"/>
</dbReference>
<keyword evidence="5" id="KW-0812">Transmembrane</keyword>
<dbReference type="InterPro" id="IPR006626">
    <property type="entry name" value="PbH1"/>
</dbReference>
<dbReference type="GO" id="GO:0005576">
    <property type="term" value="C:extracellular region"/>
    <property type="evidence" value="ECO:0007669"/>
    <property type="project" value="UniProtKB-SubCell"/>
</dbReference>
<dbReference type="AlphaFoldDB" id="A0A6C7ED22"/>
<feature type="compositionally biased region" description="Low complexity" evidence="4">
    <location>
        <begin position="584"/>
        <end position="604"/>
    </location>
</feature>
<keyword evidence="5" id="KW-0472">Membrane</keyword>
<feature type="compositionally biased region" description="Polar residues" evidence="4">
    <location>
        <begin position="506"/>
        <end position="520"/>
    </location>
</feature>
<evidence type="ECO:0000256" key="5">
    <source>
        <dbReference type="SAM" id="Phobius"/>
    </source>
</evidence>
<keyword evidence="5" id="KW-1133">Transmembrane helix</keyword>
<organism evidence="8 9">
    <name type="scientific">Ilumatobacter coccineus (strain NBRC 103263 / KCTC 29153 / YM16-304)</name>
    <dbReference type="NCBI Taxonomy" id="1313172"/>
    <lineage>
        <taxon>Bacteria</taxon>
        <taxon>Bacillati</taxon>
        <taxon>Actinomycetota</taxon>
        <taxon>Acidimicrobiia</taxon>
        <taxon>Acidimicrobiales</taxon>
        <taxon>Ilumatobacteraceae</taxon>
        <taxon>Ilumatobacter</taxon>
    </lineage>
</organism>
<dbReference type="InterPro" id="IPR052052">
    <property type="entry name" value="Polysaccharide_Lyase_9"/>
</dbReference>
<evidence type="ECO:0000259" key="7">
    <source>
        <dbReference type="Pfam" id="PF13229"/>
    </source>
</evidence>
<feature type="region of interest" description="Disordered" evidence="4">
    <location>
        <begin position="547"/>
        <end position="616"/>
    </location>
</feature>
<proteinExistence type="predicted"/>
<dbReference type="Gene3D" id="2.160.20.10">
    <property type="entry name" value="Single-stranded right-handed beta-helix, Pectin lyase-like"/>
    <property type="match status" value="2"/>
</dbReference>
<dbReference type="OrthoDB" id="9807425at2"/>
<feature type="region of interest" description="Disordered" evidence="4">
    <location>
        <begin position="494"/>
        <end position="530"/>
    </location>
</feature>
<protein>
    <recommendedName>
        <fullName evidence="10">Right handed beta helix domain-containing protein</fullName>
    </recommendedName>
</protein>
<evidence type="ECO:0000313" key="8">
    <source>
        <dbReference type="EMBL" id="BAN02518.1"/>
    </source>
</evidence>